<dbReference type="AlphaFoldDB" id="A0A7Z0WVE1"/>
<reference evidence="1 2" key="1">
    <citation type="journal article" date="2016" name="Front. Microbiol.">
        <title>High-Level Heat Resistance of Spores of Bacillus amyloliquefaciens and Bacillus licheniformis Results from the Presence of a spoVA Operon in a Tn1546 Transposon.</title>
        <authorList>
            <person name="Berendsen E.M."/>
            <person name="Koning R.A."/>
            <person name="Boekhorst J."/>
            <person name="de Jong A."/>
            <person name="Kuipers O.P."/>
            <person name="Wells-Bennik M.H."/>
        </authorList>
    </citation>
    <scope>NUCLEOTIDE SEQUENCE [LARGE SCALE GENOMIC DNA]</scope>
    <source>
        <strain evidence="1 2">B4121</strain>
    </source>
</reference>
<dbReference type="Proteomes" id="UP000185604">
    <property type="component" value="Unassembled WGS sequence"/>
</dbReference>
<sequence>MERLSIADIYKKFQAAFGQPFFILKRSDVRHYAFLRVNNKNVK</sequence>
<dbReference type="EMBL" id="LKPO01000022">
    <property type="protein sequence ID" value="OLF89346.1"/>
    <property type="molecule type" value="Genomic_DNA"/>
</dbReference>
<organism evidence="1 2">
    <name type="scientific">Bacillus paralicheniformis</name>
    <dbReference type="NCBI Taxonomy" id="1648923"/>
    <lineage>
        <taxon>Bacteria</taxon>
        <taxon>Bacillati</taxon>
        <taxon>Bacillota</taxon>
        <taxon>Bacilli</taxon>
        <taxon>Bacillales</taxon>
        <taxon>Bacillaceae</taxon>
        <taxon>Bacillus</taxon>
    </lineage>
</organism>
<evidence type="ECO:0000313" key="2">
    <source>
        <dbReference type="Proteomes" id="UP000185604"/>
    </source>
</evidence>
<protein>
    <submittedName>
        <fullName evidence="1">Uncharacterized protein</fullName>
    </submittedName>
</protein>
<comment type="caution">
    <text evidence="1">The sequence shown here is derived from an EMBL/GenBank/DDBJ whole genome shotgun (WGS) entry which is preliminary data.</text>
</comment>
<accession>A0A7Z0WVE1</accession>
<evidence type="ECO:0000313" key="1">
    <source>
        <dbReference type="EMBL" id="OLF89346.1"/>
    </source>
</evidence>
<proteinExistence type="predicted"/>
<name>A0A7Z0WVE1_9BACI</name>
<gene>
    <name evidence="1" type="ORF">B4121_3739</name>
</gene>